<sequence length="59" mass="6842">MSRRTSKFRFFSLEIPYLLSCSLDSYRIVFFKDGCTLVHGTNEPAKEFMTGLLDKILMS</sequence>
<gene>
    <name evidence="1" type="ORF">D1970_19280</name>
</gene>
<name>A0A398B3E8_9BACI</name>
<evidence type="ECO:0000313" key="2">
    <source>
        <dbReference type="Proteomes" id="UP000265816"/>
    </source>
</evidence>
<organism evidence="1 2">
    <name type="scientific">Mesobacillus zeae</name>
    <dbReference type="NCBI Taxonomy" id="1917180"/>
    <lineage>
        <taxon>Bacteria</taxon>
        <taxon>Bacillati</taxon>
        <taxon>Bacillota</taxon>
        <taxon>Bacilli</taxon>
        <taxon>Bacillales</taxon>
        <taxon>Bacillaceae</taxon>
        <taxon>Mesobacillus</taxon>
    </lineage>
</organism>
<accession>A0A398B3E8</accession>
<dbReference type="AlphaFoldDB" id="A0A398B3E8"/>
<protein>
    <submittedName>
        <fullName evidence="1">Uncharacterized protein</fullName>
    </submittedName>
</protein>
<comment type="caution">
    <text evidence="1">The sequence shown here is derived from an EMBL/GenBank/DDBJ whole genome shotgun (WGS) entry which is preliminary data.</text>
</comment>
<dbReference type="EMBL" id="QWVT01000039">
    <property type="protein sequence ID" value="RID82316.1"/>
    <property type="molecule type" value="Genomic_DNA"/>
</dbReference>
<dbReference type="Proteomes" id="UP000265816">
    <property type="component" value="Unassembled WGS sequence"/>
</dbReference>
<keyword evidence="2" id="KW-1185">Reference proteome</keyword>
<proteinExistence type="predicted"/>
<evidence type="ECO:0000313" key="1">
    <source>
        <dbReference type="EMBL" id="RID82316.1"/>
    </source>
</evidence>
<reference evidence="1 2" key="1">
    <citation type="submission" date="2018-08" db="EMBL/GenBank/DDBJ databases">
        <title>Bacillus jemisoniae sp. nov., Bacillus chryseoplanitiae sp. nov., Bacillus resnikiae sp. nov., and Bacillus frankliniae sp. nov., isolated from Viking spacecraft and associated surfaces.</title>
        <authorList>
            <person name="Seuylemezian A."/>
            <person name="Vaishampayan P."/>
        </authorList>
    </citation>
    <scope>NUCLEOTIDE SEQUENCE [LARGE SCALE GENOMIC DNA]</scope>
    <source>
        <strain evidence="1 2">JJ-247</strain>
    </source>
</reference>